<evidence type="ECO:0000256" key="6">
    <source>
        <dbReference type="ARBA" id="ARBA00022801"/>
    </source>
</evidence>
<evidence type="ECO:0000313" key="13">
    <source>
        <dbReference type="Proteomes" id="UP000585474"/>
    </source>
</evidence>
<protein>
    <recommendedName>
        <fullName evidence="3 10">Pectinesterase</fullName>
        <ecNumber evidence="3 10">3.1.1.11</ecNumber>
    </recommendedName>
</protein>
<dbReference type="GO" id="GO:0045490">
    <property type="term" value="P:pectin catabolic process"/>
    <property type="evidence" value="ECO:0007669"/>
    <property type="project" value="UniProtKB-UniRule"/>
</dbReference>
<dbReference type="InterPro" id="IPR000070">
    <property type="entry name" value="Pectinesterase_cat"/>
</dbReference>
<evidence type="ECO:0000259" key="11">
    <source>
        <dbReference type="Pfam" id="PF01095"/>
    </source>
</evidence>
<dbReference type="GO" id="GO:0030599">
    <property type="term" value="F:pectinesterase activity"/>
    <property type="evidence" value="ECO:0007669"/>
    <property type="project" value="UniProtKB-UniRule"/>
</dbReference>
<comment type="subcellular location">
    <subcellularLocation>
        <location evidence="1 10">Secreted</location>
        <location evidence="1 10">Cell wall</location>
    </subcellularLocation>
</comment>
<organism evidence="12 13">
    <name type="scientific">Actinidia rufa</name>
    <dbReference type="NCBI Taxonomy" id="165716"/>
    <lineage>
        <taxon>Eukaryota</taxon>
        <taxon>Viridiplantae</taxon>
        <taxon>Streptophyta</taxon>
        <taxon>Embryophyta</taxon>
        <taxon>Tracheophyta</taxon>
        <taxon>Spermatophyta</taxon>
        <taxon>Magnoliopsida</taxon>
        <taxon>eudicotyledons</taxon>
        <taxon>Gunneridae</taxon>
        <taxon>Pentapetalae</taxon>
        <taxon>asterids</taxon>
        <taxon>Ericales</taxon>
        <taxon>Actinidiaceae</taxon>
        <taxon>Actinidia</taxon>
    </lineage>
</organism>
<dbReference type="PANTHER" id="PTHR31707">
    <property type="entry name" value="PECTINESTERASE"/>
    <property type="match status" value="1"/>
</dbReference>
<evidence type="ECO:0000256" key="7">
    <source>
        <dbReference type="ARBA" id="ARBA00023085"/>
    </source>
</evidence>
<dbReference type="InterPro" id="IPR011050">
    <property type="entry name" value="Pectin_lyase_fold/virulence"/>
</dbReference>
<evidence type="ECO:0000256" key="3">
    <source>
        <dbReference type="ARBA" id="ARBA00013229"/>
    </source>
</evidence>
<keyword evidence="4 10" id="KW-0134">Cell wall</keyword>
<evidence type="ECO:0000256" key="9">
    <source>
        <dbReference type="ARBA" id="ARBA00047928"/>
    </source>
</evidence>
<dbReference type="GO" id="GO:0042545">
    <property type="term" value="P:cell wall modification"/>
    <property type="evidence" value="ECO:0007669"/>
    <property type="project" value="UniProtKB-UniRule"/>
</dbReference>
<keyword evidence="5 10" id="KW-0964">Secreted</keyword>
<gene>
    <name evidence="12" type="ORF">Acr_24g0013990</name>
</gene>
<dbReference type="InterPro" id="IPR012334">
    <property type="entry name" value="Pectin_lyas_fold"/>
</dbReference>
<dbReference type="OrthoDB" id="2019149at2759"/>
<comment type="function">
    <text evidence="10">Acts in the modification of cell walls via demethylesterification of cell wall pectin.</text>
</comment>
<evidence type="ECO:0000256" key="10">
    <source>
        <dbReference type="RuleBase" id="RU000589"/>
    </source>
</evidence>
<dbReference type="FunFam" id="2.160.20.10:FF:000029">
    <property type="entry name" value="Pectinesterase 4"/>
    <property type="match status" value="1"/>
</dbReference>
<dbReference type="AlphaFoldDB" id="A0A7J0GWI9"/>
<proteinExistence type="predicted"/>
<dbReference type="SUPFAM" id="SSF51126">
    <property type="entry name" value="Pectin lyase-like"/>
    <property type="match status" value="1"/>
</dbReference>
<evidence type="ECO:0000256" key="8">
    <source>
        <dbReference type="ARBA" id="ARBA00023316"/>
    </source>
</evidence>
<feature type="domain" description="Pectinesterase catalytic" evidence="11">
    <location>
        <begin position="31"/>
        <end position="328"/>
    </location>
</feature>
<comment type="catalytic activity">
    <reaction evidence="9 10">
        <text>[(1-&gt;4)-alpha-D-galacturonosyl methyl ester](n) + n H2O = [(1-&gt;4)-alpha-D-galacturonosyl](n) + n methanol + n H(+)</text>
        <dbReference type="Rhea" id="RHEA:22380"/>
        <dbReference type="Rhea" id="RHEA-COMP:14570"/>
        <dbReference type="Rhea" id="RHEA-COMP:14573"/>
        <dbReference type="ChEBI" id="CHEBI:15377"/>
        <dbReference type="ChEBI" id="CHEBI:15378"/>
        <dbReference type="ChEBI" id="CHEBI:17790"/>
        <dbReference type="ChEBI" id="CHEBI:140522"/>
        <dbReference type="ChEBI" id="CHEBI:140523"/>
        <dbReference type="EC" id="3.1.1.11"/>
    </reaction>
</comment>
<dbReference type="InterPro" id="IPR018040">
    <property type="entry name" value="Pectinesterase_Tyr_AS"/>
</dbReference>
<accession>A0A7J0GWI9</accession>
<dbReference type="PROSITE" id="PS00800">
    <property type="entry name" value="PECTINESTERASE_1"/>
    <property type="match status" value="1"/>
</dbReference>
<keyword evidence="7 10" id="KW-0063">Aspartyl esterase</keyword>
<keyword evidence="13" id="KW-1185">Reference proteome</keyword>
<evidence type="ECO:0000256" key="5">
    <source>
        <dbReference type="ARBA" id="ARBA00022525"/>
    </source>
</evidence>
<keyword evidence="6 10" id="KW-0378">Hydrolase</keyword>
<dbReference type="EMBL" id="BJWL01000024">
    <property type="protein sequence ID" value="GFZ15209.1"/>
    <property type="molecule type" value="Genomic_DNA"/>
</dbReference>
<keyword evidence="8 10" id="KW-0961">Cell wall biogenesis/degradation</keyword>
<sequence length="342" mass="37719">MTSKLASDGERWPRGIRPPRVLPASAGGIQDVVVAQDGSGNYQTIKEALDAAARRGGDEQFVIYVKEGVYRETVTVRANMKNIMLTGDGLGRTIITSGSNAAGNKNTWSSATVVVLGDGFVARDITFQNTHQGHQAPAIAVDSQRAAFYRCGFKGYQDTIYARHGQQFYRECNIYGTVDFICGDATAIFQTCKIYARKRSSSANTITIAASKREAASSSTGFIFHNCRVMADSDLKPVIGRYKIYLGRPWGAYARTVFIQNDFDIPVDPKGWMPWDRVDKSKTVYYAEYNNKGVGSSTQGRVRWPGVRVITDPDEIQQFTVANFIQGDTWLPDTGLPFTANL</sequence>
<dbReference type="Pfam" id="PF01095">
    <property type="entry name" value="Pectinesterase"/>
    <property type="match status" value="1"/>
</dbReference>
<dbReference type="EC" id="3.1.1.11" evidence="3 10"/>
<dbReference type="Proteomes" id="UP000585474">
    <property type="component" value="Unassembled WGS sequence"/>
</dbReference>
<comment type="caution">
    <text evidence="12">The sequence shown here is derived from an EMBL/GenBank/DDBJ whole genome shotgun (WGS) entry which is preliminary data.</text>
</comment>
<comment type="pathway">
    <text evidence="2 10">Glycan metabolism; pectin degradation; 2-dehydro-3-deoxy-D-gluconate from pectin: step 1/5.</text>
</comment>
<dbReference type="UniPathway" id="UPA00545">
    <property type="reaction ID" value="UER00823"/>
</dbReference>
<dbReference type="Gene3D" id="2.160.20.10">
    <property type="entry name" value="Single-stranded right-handed beta-helix, Pectin lyase-like"/>
    <property type="match status" value="1"/>
</dbReference>
<name>A0A7J0GWI9_9ERIC</name>
<evidence type="ECO:0000256" key="4">
    <source>
        <dbReference type="ARBA" id="ARBA00022512"/>
    </source>
</evidence>
<reference evidence="12 13" key="1">
    <citation type="submission" date="2019-07" db="EMBL/GenBank/DDBJ databases">
        <title>De Novo Assembly of kiwifruit Actinidia rufa.</title>
        <authorList>
            <person name="Sugita-Konishi S."/>
            <person name="Sato K."/>
            <person name="Mori E."/>
            <person name="Abe Y."/>
            <person name="Kisaki G."/>
            <person name="Hamano K."/>
            <person name="Suezawa K."/>
            <person name="Otani M."/>
            <person name="Fukuda T."/>
            <person name="Manabe T."/>
            <person name="Gomi K."/>
            <person name="Tabuchi M."/>
            <person name="Akimitsu K."/>
            <person name="Kataoka I."/>
        </authorList>
    </citation>
    <scope>NUCLEOTIDE SEQUENCE [LARGE SCALE GENOMIC DNA]</scope>
    <source>
        <strain evidence="13">cv. Fuchu</strain>
    </source>
</reference>
<evidence type="ECO:0000313" key="12">
    <source>
        <dbReference type="EMBL" id="GFZ15209.1"/>
    </source>
</evidence>
<evidence type="ECO:0000256" key="1">
    <source>
        <dbReference type="ARBA" id="ARBA00004191"/>
    </source>
</evidence>
<evidence type="ECO:0000256" key="2">
    <source>
        <dbReference type="ARBA" id="ARBA00005184"/>
    </source>
</evidence>